<keyword evidence="3" id="KW-0804">Transcription</keyword>
<evidence type="ECO:0000256" key="3">
    <source>
        <dbReference type="ARBA" id="ARBA00023163"/>
    </source>
</evidence>
<dbReference type="SUPFAM" id="SSF46689">
    <property type="entry name" value="Homeodomain-like"/>
    <property type="match status" value="1"/>
</dbReference>
<dbReference type="EMBL" id="CP046172">
    <property type="protein sequence ID" value="QIS15800.1"/>
    <property type="molecule type" value="Genomic_DNA"/>
</dbReference>
<evidence type="ECO:0000256" key="1">
    <source>
        <dbReference type="ARBA" id="ARBA00022491"/>
    </source>
</evidence>
<dbReference type="Proteomes" id="UP000503540">
    <property type="component" value="Chromosome"/>
</dbReference>
<feature type="domain" description="Tetracycline repressor TetR C-terminal" evidence="4">
    <location>
        <begin position="139"/>
        <end position="276"/>
    </location>
</feature>
<protein>
    <recommendedName>
        <fullName evidence="4">Tetracycline repressor TetR C-terminal domain-containing protein</fullName>
    </recommendedName>
</protein>
<dbReference type="PRINTS" id="PR00400">
    <property type="entry name" value="TETREPRESSOR"/>
</dbReference>
<organism evidence="5 6">
    <name type="scientific">Nocardia arthritidis</name>
    <dbReference type="NCBI Taxonomy" id="228602"/>
    <lineage>
        <taxon>Bacteria</taxon>
        <taxon>Bacillati</taxon>
        <taxon>Actinomycetota</taxon>
        <taxon>Actinomycetes</taxon>
        <taxon>Mycobacteriales</taxon>
        <taxon>Nocardiaceae</taxon>
        <taxon>Nocardia</taxon>
    </lineage>
</organism>
<dbReference type="GO" id="GO:0046677">
    <property type="term" value="P:response to antibiotic"/>
    <property type="evidence" value="ECO:0007669"/>
    <property type="project" value="InterPro"/>
</dbReference>
<gene>
    <name evidence="5" type="ORF">F5544_39910</name>
</gene>
<evidence type="ECO:0000256" key="2">
    <source>
        <dbReference type="ARBA" id="ARBA00023015"/>
    </source>
</evidence>
<dbReference type="Gene3D" id="1.10.357.10">
    <property type="entry name" value="Tetracycline Repressor, domain 2"/>
    <property type="match status" value="1"/>
</dbReference>
<evidence type="ECO:0000313" key="6">
    <source>
        <dbReference type="Proteomes" id="UP000503540"/>
    </source>
</evidence>
<dbReference type="InterPro" id="IPR003012">
    <property type="entry name" value="Tet_transcr_reg_TetR"/>
</dbReference>
<dbReference type="GO" id="GO:0045892">
    <property type="term" value="P:negative regulation of DNA-templated transcription"/>
    <property type="evidence" value="ECO:0007669"/>
    <property type="project" value="InterPro"/>
</dbReference>
<proteinExistence type="predicted"/>
<sequence>MFQLGIGSPQCIRRIGGVELTDSRSTAIGSHRPDPPGEFRRCDISGKVGSPGWWQQRLAADAAPRLTRQQIVATAVEVLDAEGLAGFSMRRVATALTGRPAISSLYRHVGSQRELLLEVFDAVLGELFDGHPETAPPSFRRGSWQQRARAMATALRDVLLRHPAVVPLAVPGQPLGPNAMRARDIGLTIFTDAGLAPESAALAYMSLSHFIIGATSVYLAADADDRSRAELAELYRSLPATKYPAVVRHADALAGATSEAEFEFGLRTLLAGIAAQL</sequence>
<dbReference type="InterPro" id="IPR009057">
    <property type="entry name" value="Homeodomain-like_sf"/>
</dbReference>
<reference evidence="5 6" key="1">
    <citation type="journal article" date="2019" name="ACS Chem. Biol.">
        <title>Identification and Mobilization of a Cryptic Antibiotic Biosynthesis Gene Locus from a Human-Pathogenic Nocardia Isolate.</title>
        <authorList>
            <person name="Herisse M."/>
            <person name="Ishida K."/>
            <person name="Porter J.L."/>
            <person name="Howden B."/>
            <person name="Hertweck C."/>
            <person name="Stinear T.P."/>
            <person name="Pidot S.J."/>
        </authorList>
    </citation>
    <scope>NUCLEOTIDE SEQUENCE [LARGE SCALE GENOMIC DNA]</scope>
    <source>
        <strain evidence="5 6">AUSMDU00012717</strain>
    </source>
</reference>
<dbReference type="InterPro" id="IPR036271">
    <property type="entry name" value="Tet_transcr_reg_TetR-rel_C_sf"/>
</dbReference>
<dbReference type="SUPFAM" id="SSF48498">
    <property type="entry name" value="Tetracyclin repressor-like, C-terminal domain"/>
    <property type="match status" value="1"/>
</dbReference>
<keyword evidence="2" id="KW-0805">Transcription regulation</keyword>
<evidence type="ECO:0000313" key="5">
    <source>
        <dbReference type="EMBL" id="QIS15800.1"/>
    </source>
</evidence>
<name>A0A6G9YRQ9_9NOCA</name>
<dbReference type="Pfam" id="PF02909">
    <property type="entry name" value="TetR_C_1"/>
    <property type="match status" value="1"/>
</dbReference>
<evidence type="ECO:0000259" key="4">
    <source>
        <dbReference type="Pfam" id="PF02909"/>
    </source>
</evidence>
<dbReference type="Gene3D" id="1.10.10.60">
    <property type="entry name" value="Homeodomain-like"/>
    <property type="match status" value="1"/>
</dbReference>
<accession>A0A6G9YRQ9</accession>
<keyword evidence="6" id="KW-1185">Reference proteome</keyword>
<keyword evidence="1" id="KW-0678">Repressor</keyword>
<dbReference type="KEGG" id="nah:F5544_39910"/>
<dbReference type="AlphaFoldDB" id="A0A6G9YRQ9"/>
<dbReference type="InterPro" id="IPR004111">
    <property type="entry name" value="Repressor_TetR_C"/>
</dbReference>